<reference evidence="2 3" key="1">
    <citation type="journal article" date="2020" name="J. Phycol.">
        <title>Comparative genome analysis reveals Cyanidiococcus gen. nov., a new extremophilic red algal genus sister to Cyanidioschyzon (Cyanidioschyzonaceae, Rhodophyta).</title>
        <authorList>
            <person name="Liu S.-L."/>
            <person name="Chiang Y.-R."/>
            <person name="Yoon H.S."/>
            <person name="Fu H.-Y."/>
        </authorList>
    </citation>
    <scope>NUCLEOTIDE SEQUENCE [LARGE SCALE GENOMIC DNA]</scope>
    <source>
        <strain evidence="2 3">THAL066</strain>
    </source>
</reference>
<comment type="caution">
    <text evidence="2">The sequence shown here is derived from an EMBL/GenBank/DDBJ whole genome shotgun (WGS) entry which is preliminary data.</text>
</comment>
<keyword evidence="3" id="KW-1185">Reference proteome</keyword>
<name>A0A7J7ILS1_9RHOD</name>
<gene>
    <name evidence="2" type="ORF">F1559_000456</name>
</gene>
<protein>
    <submittedName>
        <fullName evidence="2">Uncharacterized protein</fullName>
    </submittedName>
</protein>
<feature type="compositionally biased region" description="Basic residues" evidence="1">
    <location>
        <begin position="92"/>
        <end position="101"/>
    </location>
</feature>
<dbReference type="Proteomes" id="UP000530660">
    <property type="component" value="Unassembled WGS sequence"/>
</dbReference>
<proteinExistence type="predicted"/>
<sequence length="207" mass="22332">MSDDSRTETSSTETEEETIDDEPGRRGPRVTVAFSKTKGSVTGFGDARTGRSTLSSAEQQEPAAGKLPPANQLGAKRRGASADSNESETGARGRRRRRTATSHRILESNRRVLDASADATEDWRRQRLSLHSLSHGVVIDLERVVIPERYQRCRTPLSNHAIAAIAHGWAPDDVCSVCGLGGDIVCCDDCPHGVSFAVSGSAFNSER</sequence>
<evidence type="ECO:0000256" key="1">
    <source>
        <dbReference type="SAM" id="MobiDB-lite"/>
    </source>
</evidence>
<evidence type="ECO:0000313" key="2">
    <source>
        <dbReference type="EMBL" id="KAF6003457.1"/>
    </source>
</evidence>
<dbReference type="OrthoDB" id="1903104at2759"/>
<dbReference type="EMBL" id="VWRR01000006">
    <property type="protein sequence ID" value="KAF6003457.1"/>
    <property type="molecule type" value="Genomic_DNA"/>
</dbReference>
<dbReference type="AlphaFoldDB" id="A0A7J7ILS1"/>
<accession>A0A7J7ILS1</accession>
<organism evidence="2 3">
    <name type="scientific">Cyanidiococcus yangmingshanensis</name>
    <dbReference type="NCBI Taxonomy" id="2690220"/>
    <lineage>
        <taxon>Eukaryota</taxon>
        <taxon>Rhodophyta</taxon>
        <taxon>Bangiophyceae</taxon>
        <taxon>Cyanidiales</taxon>
        <taxon>Cyanidiaceae</taxon>
        <taxon>Cyanidiococcus</taxon>
    </lineage>
</organism>
<feature type="compositionally biased region" description="Polar residues" evidence="1">
    <location>
        <begin position="50"/>
        <end position="59"/>
    </location>
</feature>
<evidence type="ECO:0000313" key="3">
    <source>
        <dbReference type="Proteomes" id="UP000530660"/>
    </source>
</evidence>
<feature type="region of interest" description="Disordered" evidence="1">
    <location>
        <begin position="1"/>
        <end position="104"/>
    </location>
</feature>